<dbReference type="Proteomes" id="UP001204621">
    <property type="component" value="Unassembled WGS sequence"/>
</dbReference>
<dbReference type="EMBL" id="JANUGU010000004">
    <property type="protein sequence ID" value="MCS0659020.1"/>
    <property type="molecule type" value="Genomic_DNA"/>
</dbReference>
<gene>
    <name evidence="1" type="ORF">NX778_13200</name>
</gene>
<sequence length="264" mass="27344">MLKRLGKQFRIGVAPGGVALARTSVWRRAGIEVLAERALPAGASHEQLAAAVGEALDGAIPRNAAVSVVLADDLARIWQVTPPAGCTRMSDLQAAAGMRFQTLFGASTTGWRIAADWDASRPFLAAAAPEPLVGAIEEAVRGQRGQVVEVVPQFVAALNEWRAQIRPGAWFGMIQSEVLTLALFDGAAFAAVRSVPVSPDAGPDWLDAHVAREALRVGVARPERLLVCGPAPASWAGGDGCELLASAQSGLSGLAAVACTGSAR</sequence>
<accession>A0ABT2CYY7</accession>
<evidence type="ECO:0000313" key="2">
    <source>
        <dbReference type="Proteomes" id="UP001204621"/>
    </source>
</evidence>
<dbReference type="RefSeq" id="WP_258812213.1">
    <property type="nucleotide sequence ID" value="NZ_JANUGU010000004.1"/>
</dbReference>
<keyword evidence="2" id="KW-1185">Reference proteome</keyword>
<name>A0ABT2CYY7_9BURK</name>
<reference evidence="1 2" key="1">
    <citation type="submission" date="2022-08" db="EMBL/GenBank/DDBJ databases">
        <title>Reclassification of Massilia species as members of the genera Telluria, Duganella, Pseudoduganella, Mokoshia gen. nov. and Zemynaea gen. nov. using orthogonal and non-orthogonal genome-based approaches.</title>
        <authorList>
            <person name="Bowman J.P."/>
        </authorList>
    </citation>
    <scope>NUCLEOTIDE SEQUENCE [LARGE SCALE GENOMIC DNA]</scope>
    <source>
        <strain evidence="1 2">JCM 31606</strain>
    </source>
</reference>
<organism evidence="1 2">
    <name type="scientific">Massilia terrae</name>
    <dbReference type="NCBI Taxonomy" id="1811224"/>
    <lineage>
        <taxon>Bacteria</taxon>
        <taxon>Pseudomonadati</taxon>
        <taxon>Pseudomonadota</taxon>
        <taxon>Betaproteobacteria</taxon>
        <taxon>Burkholderiales</taxon>
        <taxon>Oxalobacteraceae</taxon>
        <taxon>Telluria group</taxon>
        <taxon>Massilia</taxon>
    </lineage>
</organism>
<protein>
    <submittedName>
        <fullName evidence="1">Uncharacterized protein</fullName>
    </submittedName>
</protein>
<evidence type="ECO:0000313" key="1">
    <source>
        <dbReference type="EMBL" id="MCS0659020.1"/>
    </source>
</evidence>
<comment type="caution">
    <text evidence="1">The sequence shown here is derived from an EMBL/GenBank/DDBJ whole genome shotgun (WGS) entry which is preliminary data.</text>
</comment>
<proteinExistence type="predicted"/>